<dbReference type="Gene3D" id="3.30.565.10">
    <property type="entry name" value="Histidine kinase-like ATPase, C-terminal domain"/>
    <property type="match status" value="1"/>
</dbReference>
<evidence type="ECO:0000256" key="3">
    <source>
        <dbReference type="ARBA" id="ARBA00022553"/>
    </source>
</evidence>
<dbReference type="Pfam" id="PF02518">
    <property type="entry name" value="HATPase_c"/>
    <property type="match status" value="1"/>
</dbReference>
<dbReference type="EMBL" id="CP002859">
    <property type="protein sequence ID" value="AEI46724.1"/>
    <property type="molecule type" value="Genomic_DNA"/>
</dbReference>
<evidence type="ECO:0000259" key="7">
    <source>
        <dbReference type="PROSITE" id="PS50109"/>
    </source>
</evidence>
<keyword evidence="8" id="KW-0547">Nucleotide-binding</keyword>
<dbReference type="GO" id="GO:0005524">
    <property type="term" value="F:ATP binding"/>
    <property type="evidence" value="ECO:0007669"/>
    <property type="project" value="UniProtKB-KW"/>
</dbReference>
<dbReference type="Gene3D" id="1.10.287.130">
    <property type="match status" value="1"/>
</dbReference>
<dbReference type="InterPro" id="IPR003594">
    <property type="entry name" value="HATPase_dom"/>
</dbReference>
<dbReference type="SMART" id="SM00388">
    <property type="entry name" value="HisKA"/>
    <property type="match status" value="1"/>
</dbReference>
<organism evidence="8 9">
    <name type="scientific">Runella slithyformis (strain ATCC 29530 / DSM 19594 / LMG 11500 / NCIMB 11436 / LSU 4)</name>
    <dbReference type="NCBI Taxonomy" id="761193"/>
    <lineage>
        <taxon>Bacteria</taxon>
        <taxon>Pseudomonadati</taxon>
        <taxon>Bacteroidota</taxon>
        <taxon>Cytophagia</taxon>
        <taxon>Cytophagales</taxon>
        <taxon>Spirosomataceae</taxon>
        <taxon>Runella</taxon>
    </lineage>
</organism>
<dbReference type="RefSeq" id="WP_013926049.1">
    <property type="nucleotide sequence ID" value="NC_015703.1"/>
</dbReference>
<keyword evidence="9" id="KW-1185">Reference proteome</keyword>
<dbReference type="Pfam" id="PF13181">
    <property type="entry name" value="TPR_8"/>
    <property type="match status" value="1"/>
</dbReference>
<gene>
    <name evidence="8" type="ordered locus">Runsl_0271</name>
</gene>
<feature type="domain" description="Histidine kinase" evidence="7">
    <location>
        <begin position="428"/>
        <end position="674"/>
    </location>
</feature>
<dbReference type="InterPro" id="IPR005467">
    <property type="entry name" value="His_kinase_dom"/>
</dbReference>
<dbReference type="InterPro" id="IPR036097">
    <property type="entry name" value="HisK_dim/P_sf"/>
</dbReference>
<dbReference type="CDD" id="cd00082">
    <property type="entry name" value="HisKA"/>
    <property type="match status" value="1"/>
</dbReference>
<dbReference type="Proteomes" id="UP000000493">
    <property type="component" value="Chromosome"/>
</dbReference>
<name>A0A7U4E460_RUNSL</name>
<evidence type="ECO:0000256" key="5">
    <source>
        <dbReference type="SAM" id="Phobius"/>
    </source>
</evidence>
<dbReference type="PROSITE" id="PS50109">
    <property type="entry name" value="HIS_KIN"/>
    <property type="match status" value="1"/>
</dbReference>
<dbReference type="SUPFAM" id="SSF48452">
    <property type="entry name" value="TPR-like"/>
    <property type="match status" value="1"/>
</dbReference>
<comment type="catalytic activity">
    <reaction evidence="1">
        <text>ATP + protein L-histidine = ADP + protein N-phospho-L-histidine.</text>
        <dbReference type="EC" id="2.7.13.3"/>
    </reaction>
</comment>
<feature type="signal peptide" evidence="6">
    <location>
        <begin position="1"/>
        <end position="19"/>
    </location>
</feature>
<dbReference type="InterPro" id="IPR011990">
    <property type="entry name" value="TPR-like_helical_dom_sf"/>
</dbReference>
<proteinExistence type="predicted"/>
<keyword evidence="3" id="KW-0597">Phosphoprotein</keyword>
<dbReference type="SUPFAM" id="SSF55874">
    <property type="entry name" value="ATPase domain of HSP90 chaperone/DNA topoisomerase II/histidine kinase"/>
    <property type="match status" value="1"/>
</dbReference>
<dbReference type="EC" id="2.7.13.3" evidence="2"/>
<dbReference type="SUPFAM" id="SSF47384">
    <property type="entry name" value="Homodimeric domain of signal transducing histidine kinase"/>
    <property type="match status" value="1"/>
</dbReference>
<evidence type="ECO:0000313" key="8">
    <source>
        <dbReference type="EMBL" id="AEI46724.1"/>
    </source>
</evidence>
<evidence type="ECO:0000256" key="6">
    <source>
        <dbReference type="SAM" id="SignalP"/>
    </source>
</evidence>
<dbReference type="SMART" id="SM00028">
    <property type="entry name" value="TPR"/>
    <property type="match status" value="5"/>
</dbReference>
<dbReference type="SMART" id="SM00387">
    <property type="entry name" value="HATPase_c"/>
    <property type="match status" value="1"/>
</dbReference>
<evidence type="ECO:0000256" key="4">
    <source>
        <dbReference type="SAM" id="Coils"/>
    </source>
</evidence>
<dbReference type="PANTHER" id="PTHR43065">
    <property type="entry name" value="SENSOR HISTIDINE KINASE"/>
    <property type="match status" value="1"/>
</dbReference>
<keyword evidence="5" id="KW-0472">Membrane</keyword>
<evidence type="ECO:0000256" key="2">
    <source>
        <dbReference type="ARBA" id="ARBA00012438"/>
    </source>
</evidence>
<dbReference type="PRINTS" id="PR00344">
    <property type="entry name" value="BCTRLSENSOR"/>
</dbReference>
<dbReference type="Gene3D" id="1.25.40.10">
    <property type="entry name" value="Tetratricopeptide repeat domain"/>
    <property type="match status" value="2"/>
</dbReference>
<dbReference type="InterPro" id="IPR019734">
    <property type="entry name" value="TPR_rpt"/>
</dbReference>
<dbReference type="KEGG" id="rsi:Runsl_0271"/>
<evidence type="ECO:0000313" key="9">
    <source>
        <dbReference type="Proteomes" id="UP000000493"/>
    </source>
</evidence>
<keyword evidence="8" id="KW-0067">ATP-binding</keyword>
<dbReference type="InterPro" id="IPR003661">
    <property type="entry name" value="HisK_dim/P_dom"/>
</dbReference>
<protein>
    <recommendedName>
        <fullName evidence="2">histidine kinase</fullName>
        <ecNumber evidence="2">2.7.13.3</ecNumber>
    </recommendedName>
</protein>
<accession>A0A7U4E460</accession>
<keyword evidence="5" id="KW-0812">Transmembrane</keyword>
<feature type="chain" id="PRO_5030936265" description="histidine kinase" evidence="6">
    <location>
        <begin position="20"/>
        <end position="674"/>
    </location>
</feature>
<dbReference type="InterPro" id="IPR036890">
    <property type="entry name" value="HATPase_C_sf"/>
</dbReference>
<reference evidence="8 9" key="2">
    <citation type="journal article" date="2012" name="Stand. Genomic Sci.">
        <title>Complete genome sequence of the aquatic bacterium Runella slithyformis type strain (LSU 4(T)).</title>
        <authorList>
            <person name="Copeland A."/>
            <person name="Zhang X."/>
            <person name="Misra M."/>
            <person name="Lapidus A."/>
            <person name="Nolan M."/>
            <person name="Lucas S."/>
            <person name="Deshpande S."/>
            <person name="Cheng J.F."/>
            <person name="Tapia R."/>
            <person name="Goodwin L.A."/>
            <person name="Pitluck S."/>
            <person name="Liolios K."/>
            <person name="Pagani I."/>
            <person name="Ivanova N."/>
            <person name="Mikhailova N."/>
            <person name="Pati A."/>
            <person name="Chen A."/>
            <person name="Palaniappan K."/>
            <person name="Land M."/>
            <person name="Hauser L."/>
            <person name="Pan C."/>
            <person name="Jeffries C.D."/>
            <person name="Detter J.C."/>
            <person name="Brambilla E.M."/>
            <person name="Rohde M."/>
            <person name="Djao O.D."/>
            <person name="Goker M."/>
            <person name="Sikorski J."/>
            <person name="Tindall B.J."/>
            <person name="Woyke T."/>
            <person name="Bristow J."/>
            <person name="Eisen J.A."/>
            <person name="Markowitz V."/>
            <person name="Hugenholtz P."/>
            <person name="Kyrpides N.C."/>
            <person name="Klenk H.P."/>
            <person name="Mavromatis K."/>
        </authorList>
    </citation>
    <scope>NUCLEOTIDE SEQUENCE [LARGE SCALE GENOMIC DNA]</scope>
    <source>
        <strain evidence="9">ATCC 29530 / DSM 19594 / LMG 11500 / NCIMB 11436 / LSU 4</strain>
    </source>
</reference>
<keyword evidence="5" id="KW-1133">Transmembrane helix</keyword>
<keyword evidence="4" id="KW-0175">Coiled coil</keyword>
<evidence type="ECO:0000256" key="1">
    <source>
        <dbReference type="ARBA" id="ARBA00000085"/>
    </source>
</evidence>
<feature type="transmembrane region" description="Helical" evidence="5">
    <location>
        <begin position="354"/>
        <end position="372"/>
    </location>
</feature>
<dbReference type="InterPro" id="IPR004358">
    <property type="entry name" value="Sig_transdc_His_kin-like_C"/>
</dbReference>
<dbReference type="Pfam" id="PF13424">
    <property type="entry name" value="TPR_12"/>
    <property type="match status" value="1"/>
</dbReference>
<reference evidence="9" key="1">
    <citation type="submission" date="2011-06" db="EMBL/GenBank/DDBJ databases">
        <title>The complete genome of chromosome of Runella slithyformis DSM 19594.</title>
        <authorList>
            <consortium name="US DOE Joint Genome Institute (JGI-PGF)"/>
            <person name="Lucas S."/>
            <person name="Han J."/>
            <person name="Lapidus A."/>
            <person name="Bruce D."/>
            <person name="Goodwin L."/>
            <person name="Pitluck S."/>
            <person name="Peters L."/>
            <person name="Kyrpides N."/>
            <person name="Mavromatis K."/>
            <person name="Ivanova N."/>
            <person name="Ovchinnikova G."/>
            <person name="Zhang X."/>
            <person name="Misra M."/>
            <person name="Detter J.C."/>
            <person name="Tapia R."/>
            <person name="Han C."/>
            <person name="Land M."/>
            <person name="Hauser L."/>
            <person name="Markowitz V."/>
            <person name="Cheng J.-F."/>
            <person name="Hugenholtz P."/>
            <person name="Woyke T."/>
            <person name="Wu D."/>
            <person name="Tindall B."/>
            <person name="Faehrich R."/>
            <person name="Brambilla E."/>
            <person name="Klenk H.-P."/>
            <person name="Eisen J.A."/>
        </authorList>
    </citation>
    <scope>NUCLEOTIDE SEQUENCE [LARGE SCALE GENOMIC DNA]</scope>
    <source>
        <strain evidence="9">ATCC 29530 / DSM 19594 / LMG 11500 / NCIMB 11436 / LSU 4</strain>
    </source>
</reference>
<dbReference type="AlphaFoldDB" id="A0A7U4E460"/>
<sequence>MKKWSTVCFLFLFLNTSFSQPTVSPLLADSLKRELTQAKEDTNKVLLLVRLTQCYTSLNTDIALQYARLGKDLANRLDYAQGKIRCAIAEGFILAHTNEYVSGLAVLIEAQRFSDKFGTPSEKAAILANIAYIYAMNKDYVKAKHYLNEVNLVQKIPPVSDIQLTLGIIYKEMNRLETAIFYLRRAYTIGLNNQLPTYLISSAYFLGTAYAASGKTDSAVAYYRKSIEWAELFNIRHAGARAYQGLAQICKNNNQLDSAVIYSQKALNENGNHAYRWSTVIEASTLLSQVYEQKNDLRAAFHYFKLAMAAKDSLGIQEKNSQIRKLAYEEHEREIRTKRRIEANKEAFQNQLKIYALSGLLGGLVLLAFLLYRNNRQKQKANTLLHRQKEEIIHQRQKAEKALSELKSMQAQLVQSEKLASLGELTAGIAHEIQNPLNFVTNFSELSIELAKELKEERLKLKEDRDEELENELVDDLIQNQEKINHHGKRASSIVKGMLEHSRTGTGERQLTDINQLADEYLRLSYHGLRAKDSKFNSAYEFISDENLPEMNVVPQDMGRVLLNLINNSFYAVQEQSKRKTKQGISDYKPTVIVRTKAEKDQIIITVTDNGTGMPEEVQSKIFQPFFTTKPAGEGTGLGLSLAYDIVTKGHSGTLEVESKEDEGTTFTLKLPIL</sequence>
<feature type="coiled-coil region" evidence="4">
    <location>
        <begin position="385"/>
        <end position="419"/>
    </location>
</feature>
<keyword evidence="6" id="KW-0732">Signal</keyword>
<dbReference type="GO" id="GO:0000155">
    <property type="term" value="F:phosphorelay sensor kinase activity"/>
    <property type="evidence" value="ECO:0007669"/>
    <property type="project" value="InterPro"/>
</dbReference>
<dbReference type="PANTHER" id="PTHR43065:SF42">
    <property type="entry name" value="TWO-COMPONENT SENSOR PPRA"/>
    <property type="match status" value="1"/>
</dbReference>